<evidence type="ECO:0000313" key="2">
    <source>
        <dbReference type="EMBL" id="KAF4635688.1"/>
    </source>
</evidence>
<keyword evidence="1" id="KW-0812">Transmembrane</keyword>
<keyword evidence="1" id="KW-1133">Transmembrane helix</keyword>
<evidence type="ECO:0000256" key="1">
    <source>
        <dbReference type="SAM" id="Phobius"/>
    </source>
</evidence>
<keyword evidence="3" id="KW-1185">Reference proteome</keyword>
<sequence>MSEIAEPFNDIQHNFHSSQDSVYGISDADATNRETLESEIARPINNFQDDVQGSKKDVPEKPDGNISISSWKLGWKTPAALFGFFVLACLLAAIHLVLFRYVDGKSAEGPFSISQTYVSVASYLITNSFSASLRASLLVAFSQHMWRIFRKQSTKVSSIENLYGLPHNFFLLFSTSIPRTSPLLFILALGTWLVSIATIYPPSALTAASTPLLSNELILVPTFNPNYSTPDLHITDPEGDDGLGYRFSPIAYIYYDNHGLTYDHPTPYLALESKFTLQSGRIPETRSPCGNNCTFTTSFVGPYLHCNQSTFNTLVPVVQLGEDMGNFYVDYYSGVWNLEAPAYNTFKMANTEDFEVWMSNMTSNVSFNINRPLGVLVQPNMDSAHSLENHDFNLLVETQQLFCIPSRAMYRLNTTYTDGVYNMSLSTEYLGSLAEVCQKGNCAEDQNGLDVIFEAMSVFAII</sequence>
<gene>
    <name evidence="2" type="ORF">G7Y89_g2415</name>
</gene>
<dbReference type="AlphaFoldDB" id="A0A8H4RUK7"/>
<feature type="transmembrane region" description="Helical" evidence="1">
    <location>
        <begin position="121"/>
        <end position="141"/>
    </location>
</feature>
<proteinExistence type="predicted"/>
<dbReference type="EMBL" id="JAAMPI010000105">
    <property type="protein sequence ID" value="KAF4635688.1"/>
    <property type="molecule type" value="Genomic_DNA"/>
</dbReference>
<protein>
    <submittedName>
        <fullName evidence="2">Uncharacterized protein</fullName>
    </submittedName>
</protein>
<dbReference type="PANTHER" id="PTHR35041:SF6">
    <property type="entry name" value="FORMYLMETHIONINE DEFORMYLASE-LIKE PROTEIN-RELATED"/>
    <property type="match status" value="1"/>
</dbReference>
<dbReference type="Proteomes" id="UP000566819">
    <property type="component" value="Unassembled WGS sequence"/>
</dbReference>
<comment type="caution">
    <text evidence="2">The sequence shown here is derived from an EMBL/GenBank/DDBJ whole genome shotgun (WGS) entry which is preliminary data.</text>
</comment>
<feature type="transmembrane region" description="Helical" evidence="1">
    <location>
        <begin position="79"/>
        <end position="101"/>
    </location>
</feature>
<reference evidence="2 3" key="1">
    <citation type="submission" date="2020-03" db="EMBL/GenBank/DDBJ databases">
        <title>Draft Genome Sequence of Cudoniella acicularis.</title>
        <authorList>
            <person name="Buettner E."/>
            <person name="Kellner H."/>
        </authorList>
    </citation>
    <scope>NUCLEOTIDE SEQUENCE [LARGE SCALE GENOMIC DNA]</scope>
    <source>
        <strain evidence="2 3">DSM 108380</strain>
    </source>
</reference>
<dbReference type="OrthoDB" id="5322539at2759"/>
<keyword evidence="1" id="KW-0472">Membrane</keyword>
<evidence type="ECO:0000313" key="3">
    <source>
        <dbReference type="Proteomes" id="UP000566819"/>
    </source>
</evidence>
<feature type="transmembrane region" description="Helical" evidence="1">
    <location>
        <begin position="183"/>
        <end position="200"/>
    </location>
</feature>
<dbReference type="PANTHER" id="PTHR35041">
    <property type="entry name" value="MEDIATOR OF RNA POLYMERASE II TRANSCRIPTION SUBUNIT 1"/>
    <property type="match status" value="1"/>
</dbReference>
<accession>A0A8H4RUK7</accession>
<name>A0A8H4RUK7_9HELO</name>
<organism evidence="2 3">
    <name type="scientific">Cudoniella acicularis</name>
    <dbReference type="NCBI Taxonomy" id="354080"/>
    <lineage>
        <taxon>Eukaryota</taxon>
        <taxon>Fungi</taxon>
        <taxon>Dikarya</taxon>
        <taxon>Ascomycota</taxon>
        <taxon>Pezizomycotina</taxon>
        <taxon>Leotiomycetes</taxon>
        <taxon>Helotiales</taxon>
        <taxon>Tricladiaceae</taxon>
        <taxon>Cudoniella</taxon>
    </lineage>
</organism>